<accession>A0A7H1VMY9</accession>
<dbReference type="Proteomes" id="UP000306409">
    <property type="component" value="Chromosome"/>
</dbReference>
<feature type="transmembrane region" description="Helical" evidence="8">
    <location>
        <begin position="277"/>
        <end position="298"/>
    </location>
</feature>
<dbReference type="PANTHER" id="PTHR23522:SF10">
    <property type="entry name" value="3-PHENYLPROPIONIC ACID TRANSPORTER-RELATED"/>
    <property type="match status" value="1"/>
</dbReference>
<evidence type="ECO:0000313" key="10">
    <source>
        <dbReference type="EMBL" id="QNU66751.1"/>
    </source>
</evidence>
<dbReference type="KEGG" id="rher:EHE19_018235"/>
<evidence type="ECO:0000256" key="4">
    <source>
        <dbReference type="ARBA" id="ARBA00022519"/>
    </source>
</evidence>
<feature type="transmembrane region" description="Helical" evidence="8">
    <location>
        <begin position="221"/>
        <end position="241"/>
    </location>
</feature>
<feature type="transmembrane region" description="Helical" evidence="8">
    <location>
        <begin position="253"/>
        <end position="271"/>
    </location>
</feature>
<evidence type="ECO:0000256" key="7">
    <source>
        <dbReference type="ARBA" id="ARBA00023136"/>
    </source>
</evidence>
<feature type="transmembrane region" description="Helical" evidence="8">
    <location>
        <begin position="191"/>
        <end position="209"/>
    </location>
</feature>
<keyword evidence="3" id="KW-1003">Cell membrane</keyword>
<feature type="transmembrane region" description="Helical" evidence="8">
    <location>
        <begin position="318"/>
        <end position="337"/>
    </location>
</feature>
<evidence type="ECO:0000256" key="2">
    <source>
        <dbReference type="ARBA" id="ARBA00022448"/>
    </source>
</evidence>
<keyword evidence="11" id="KW-1185">Reference proteome</keyword>
<dbReference type="PANTHER" id="PTHR23522">
    <property type="entry name" value="BLL5896 PROTEIN"/>
    <property type="match status" value="1"/>
</dbReference>
<comment type="subcellular location">
    <subcellularLocation>
        <location evidence="1">Cell inner membrane</location>
        <topology evidence="1">Multi-pass membrane protein</topology>
    </subcellularLocation>
</comment>
<feature type="domain" description="Major facilitator superfamily (MFS) profile" evidence="9">
    <location>
        <begin position="1"/>
        <end position="365"/>
    </location>
</feature>
<evidence type="ECO:0000256" key="8">
    <source>
        <dbReference type="SAM" id="Phobius"/>
    </source>
</evidence>
<proteinExistence type="predicted"/>
<evidence type="ECO:0000313" key="11">
    <source>
        <dbReference type="Proteomes" id="UP000306409"/>
    </source>
</evidence>
<keyword evidence="2" id="KW-0813">Transport</keyword>
<feature type="transmembrane region" description="Helical" evidence="8">
    <location>
        <begin position="343"/>
        <end position="362"/>
    </location>
</feature>
<sequence>MYILEIGFTKKEISFAVSIFTISSLIGQNLIGFIADRYKCSKRILVISICIGVSAAVSMALSKQILFINSMIAIWGFFLFGTVPLSDAWFIEVLKKHNRENDYGKIRGLGSIGYALSGVLIGYLLQTLGWGIYFFYIIISTCFLLLSILILTFDKKSNPIRAEADINDTIAQISIKEGLSQILAIKPLRSMILILFSYYFVVKGIYSYLGVLLSDLGGGPLSLGIAYFLEAAPEIISFFLAARLLTRFKSQGLIFISFIIQIIRLTLILIFSNTLVIMLLGMLSGLAYGMQSAAYKTYIYKLAPEKYKISCLSISESIISLSGVISAPIFGAVIIKYGAYSAIAMGLAIDIIVAIIVALNLLRNK</sequence>
<keyword evidence="6 8" id="KW-1133">Transmembrane helix</keyword>
<organism evidence="10 11">
    <name type="scientific">Ruminiclostridium herbifermentans</name>
    <dbReference type="NCBI Taxonomy" id="2488810"/>
    <lineage>
        <taxon>Bacteria</taxon>
        <taxon>Bacillati</taxon>
        <taxon>Bacillota</taxon>
        <taxon>Clostridia</taxon>
        <taxon>Eubacteriales</taxon>
        <taxon>Oscillospiraceae</taxon>
        <taxon>Ruminiclostridium</taxon>
    </lineage>
</organism>
<dbReference type="PROSITE" id="PS50850">
    <property type="entry name" value="MFS"/>
    <property type="match status" value="1"/>
</dbReference>
<dbReference type="GO" id="GO:0022857">
    <property type="term" value="F:transmembrane transporter activity"/>
    <property type="evidence" value="ECO:0007669"/>
    <property type="project" value="InterPro"/>
</dbReference>
<keyword evidence="7 8" id="KW-0472">Membrane</keyword>
<evidence type="ECO:0000256" key="5">
    <source>
        <dbReference type="ARBA" id="ARBA00022692"/>
    </source>
</evidence>
<name>A0A7H1VMY9_9FIRM</name>
<feature type="transmembrane region" description="Helical" evidence="8">
    <location>
        <begin position="44"/>
        <end position="66"/>
    </location>
</feature>
<evidence type="ECO:0000256" key="3">
    <source>
        <dbReference type="ARBA" id="ARBA00022475"/>
    </source>
</evidence>
<protein>
    <submittedName>
        <fullName evidence="10">MFS transporter</fullName>
    </submittedName>
</protein>
<dbReference type="AlphaFoldDB" id="A0A7H1VMY9"/>
<gene>
    <name evidence="10" type="ORF">EHE19_018235</name>
</gene>
<keyword evidence="5 8" id="KW-0812">Transmembrane</keyword>
<dbReference type="InterPro" id="IPR036259">
    <property type="entry name" value="MFS_trans_sf"/>
</dbReference>
<dbReference type="GO" id="GO:0005886">
    <property type="term" value="C:plasma membrane"/>
    <property type="evidence" value="ECO:0007669"/>
    <property type="project" value="UniProtKB-SubCell"/>
</dbReference>
<dbReference type="SUPFAM" id="SSF103473">
    <property type="entry name" value="MFS general substrate transporter"/>
    <property type="match status" value="1"/>
</dbReference>
<feature type="transmembrane region" description="Helical" evidence="8">
    <location>
        <begin position="106"/>
        <end position="125"/>
    </location>
</feature>
<dbReference type="InterPro" id="IPR024989">
    <property type="entry name" value="MFS_assoc_dom"/>
</dbReference>
<reference evidence="10 11" key="1">
    <citation type="submission" date="2020-09" db="EMBL/GenBank/DDBJ databases">
        <title>Characterization and genome sequencing of Ruminiclostridium sp. nov. MA18.</title>
        <authorList>
            <person name="Rettenmaier R."/>
            <person name="Kowollik M.-L."/>
            <person name="Liebl W."/>
            <person name="Zverlov V."/>
        </authorList>
    </citation>
    <scope>NUCLEOTIDE SEQUENCE [LARGE SCALE GENOMIC DNA]</scope>
    <source>
        <strain evidence="10 11">MA18</strain>
    </source>
</reference>
<evidence type="ECO:0000256" key="6">
    <source>
        <dbReference type="ARBA" id="ARBA00022989"/>
    </source>
</evidence>
<dbReference type="EMBL" id="CP061336">
    <property type="protein sequence ID" value="QNU66751.1"/>
    <property type="molecule type" value="Genomic_DNA"/>
</dbReference>
<evidence type="ECO:0000259" key="9">
    <source>
        <dbReference type="PROSITE" id="PS50850"/>
    </source>
</evidence>
<feature type="transmembrane region" description="Helical" evidence="8">
    <location>
        <begin position="13"/>
        <end position="32"/>
    </location>
</feature>
<dbReference type="Pfam" id="PF12832">
    <property type="entry name" value="MFS_1_like"/>
    <property type="match status" value="1"/>
</dbReference>
<evidence type="ECO:0000256" key="1">
    <source>
        <dbReference type="ARBA" id="ARBA00004429"/>
    </source>
</evidence>
<keyword evidence="4" id="KW-0997">Cell inner membrane</keyword>
<feature type="transmembrane region" description="Helical" evidence="8">
    <location>
        <begin position="131"/>
        <end position="153"/>
    </location>
</feature>
<dbReference type="InterPro" id="IPR020846">
    <property type="entry name" value="MFS_dom"/>
</dbReference>
<feature type="transmembrane region" description="Helical" evidence="8">
    <location>
        <begin position="72"/>
        <end position="94"/>
    </location>
</feature>
<dbReference type="Gene3D" id="1.20.1250.20">
    <property type="entry name" value="MFS general substrate transporter like domains"/>
    <property type="match status" value="2"/>
</dbReference>